<evidence type="ECO:0000313" key="2">
    <source>
        <dbReference type="Proteomes" id="UP000775686"/>
    </source>
</evidence>
<feature type="non-terminal residue" evidence="1">
    <location>
        <position position="61"/>
    </location>
</feature>
<keyword evidence="2" id="KW-1185">Reference proteome</keyword>
<sequence>MPPKKVEEAFYPPENLRRAEKELPDFFQIHQRMMAMETPDLAFQWLEYKKEHPNGYQLSQF</sequence>
<reference evidence="1 2" key="1">
    <citation type="journal article" date="2021" name="Sci. Rep.">
        <title>The distribution of antibiotic resistance genes in chicken gut microbiota commensals.</title>
        <authorList>
            <person name="Juricova H."/>
            <person name="Matiasovicova J."/>
            <person name="Kubasova T."/>
            <person name="Cejkova D."/>
            <person name="Rychlik I."/>
        </authorList>
    </citation>
    <scope>NUCLEOTIDE SEQUENCE [LARGE SCALE GENOMIC DNA]</scope>
    <source>
        <strain evidence="1 2">An770</strain>
    </source>
</reference>
<proteinExistence type="predicted"/>
<gene>
    <name evidence="1" type="ORF">H6A32_15425</name>
</gene>
<dbReference type="Proteomes" id="UP000775686">
    <property type="component" value="Unassembled WGS sequence"/>
</dbReference>
<comment type="caution">
    <text evidence="1">The sequence shown here is derived from an EMBL/GenBank/DDBJ whole genome shotgun (WGS) entry which is preliminary data.</text>
</comment>
<name>A0ABS2EKN4_9FIRM</name>
<accession>A0ABS2EKN4</accession>
<organism evidence="1 2">
    <name type="scientific">Drancourtella massiliensis</name>
    <dbReference type="NCBI Taxonomy" id="1632013"/>
    <lineage>
        <taxon>Bacteria</taxon>
        <taxon>Bacillati</taxon>
        <taxon>Bacillota</taxon>
        <taxon>Clostridia</taxon>
        <taxon>Eubacteriales</taxon>
        <taxon>Oscillospiraceae</taxon>
        <taxon>Drancourtella</taxon>
    </lineage>
</organism>
<protein>
    <submittedName>
        <fullName evidence="1">Transposase</fullName>
    </submittedName>
</protein>
<dbReference type="EMBL" id="JACJKH010000052">
    <property type="protein sequence ID" value="MBM6745648.1"/>
    <property type="molecule type" value="Genomic_DNA"/>
</dbReference>
<evidence type="ECO:0000313" key="1">
    <source>
        <dbReference type="EMBL" id="MBM6745648.1"/>
    </source>
</evidence>